<evidence type="ECO:0000259" key="4">
    <source>
        <dbReference type="PROSITE" id="PS50089"/>
    </source>
</evidence>
<accession>A0A9N8DUY2</accession>
<feature type="transmembrane region" description="Helical" evidence="3">
    <location>
        <begin position="24"/>
        <end position="46"/>
    </location>
</feature>
<dbReference type="SUPFAM" id="SSF57850">
    <property type="entry name" value="RING/U-box"/>
    <property type="match status" value="1"/>
</dbReference>
<reference evidence="5" key="1">
    <citation type="submission" date="2020-06" db="EMBL/GenBank/DDBJ databases">
        <authorList>
            <consortium name="Plant Systems Biology data submission"/>
        </authorList>
    </citation>
    <scope>NUCLEOTIDE SEQUENCE</scope>
    <source>
        <strain evidence="5">D6</strain>
    </source>
</reference>
<dbReference type="GO" id="GO:0061630">
    <property type="term" value="F:ubiquitin protein ligase activity"/>
    <property type="evidence" value="ECO:0007669"/>
    <property type="project" value="TreeGrafter"/>
</dbReference>
<dbReference type="InterPro" id="IPR051826">
    <property type="entry name" value="E3_ubiquitin-ligase_domain"/>
</dbReference>
<dbReference type="InterPro" id="IPR001841">
    <property type="entry name" value="Znf_RING"/>
</dbReference>
<dbReference type="AlphaFoldDB" id="A0A9N8DUY2"/>
<dbReference type="InterPro" id="IPR013083">
    <property type="entry name" value="Znf_RING/FYVE/PHD"/>
</dbReference>
<dbReference type="OrthoDB" id="48554at2759"/>
<feature type="region of interest" description="Disordered" evidence="2">
    <location>
        <begin position="123"/>
        <end position="218"/>
    </location>
</feature>
<dbReference type="GO" id="GO:0006511">
    <property type="term" value="P:ubiquitin-dependent protein catabolic process"/>
    <property type="evidence" value="ECO:0007669"/>
    <property type="project" value="TreeGrafter"/>
</dbReference>
<proteinExistence type="predicted"/>
<dbReference type="Gene3D" id="3.30.40.10">
    <property type="entry name" value="Zinc/RING finger domain, C3HC4 (zinc finger)"/>
    <property type="match status" value="1"/>
</dbReference>
<keyword evidence="6" id="KW-1185">Reference proteome</keyword>
<evidence type="ECO:0000313" key="6">
    <source>
        <dbReference type="Proteomes" id="UP001153069"/>
    </source>
</evidence>
<dbReference type="GO" id="GO:0008270">
    <property type="term" value="F:zinc ion binding"/>
    <property type="evidence" value="ECO:0007669"/>
    <property type="project" value="UniProtKB-KW"/>
</dbReference>
<dbReference type="Proteomes" id="UP001153069">
    <property type="component" value="Unassembled WGS sequence"/>
</dbReference>
<evidence type="ECO:0000256" key="2">
    <source>
        <dbReference type="SAM" id="MobiDB-lite"/>
    </source>
</evidence>
<keyword evidence="3" id="KW-1133">Transmembrane helix</keyword>
<dbReference type="PANTHER" id="PTHR22765:SF411">
    <property type="entry name" value="OS02G0248440 PROTEIN"/>
    <property type="match status" value="1"/>
</dbReference>
<organism evidence="5 6">
    <name type="scientific">Seminavis robusta</name>
    <dbReference type="NCBI Taxonomy" id="568900"/>
    <lineage>
        <taxon>Eukaryota</taxon>
        <taxon>Sar</taxon>
        <taxon>Stramenopiles</taxon>
        <taxon>Ochrophyta</taxon>
        <taxon>Bacillariophyta</taxon>
        <taxon>Bacillariophyceae</taxon>
        <taxon>Bacillariophycidae</taxon>
        <taxon>Naviculales</taxon>
        <taxon>Naviculaceae</taxon>
        <taxon>Seminavis</taxon>
    </lineage>
</organism>
<dbReference type="Pfam" id="PF13639">
    <property type="entry name" value="zf-RING_2"/>
    <property type="match status" value="1"/>
</dbReference>
<dbReference type="PROSITE" id="PS50089">
    <property type="entry name" value="ZF_RING_2"/>
    <property type="match status" value="1"/>
</dbReference>
<protein>
    <submittedName>
        <fullName evidence="5">Zinc finger, C3HC4 type (RING finger)</fullName>
    </submittedName>
</protein>
<keyword evidence="1" id="KW-0863">Zinc-finger</keyword>
<sequence length="343" mass="38050">MWRFLQAESSDAEEYTSSGQFDPAVFWGVIAFIVTLLTCACVWCCWFGGKDSFVYWVSGEGRVASDLEYQSTLRQRHERRMAARRSTPTKRTFRLKRSFVRNKVQMVVQDGDIVQGDDMDITAVSSSSSSEEPMMASPPDVESGLATSDDAPVAGEDATPSKDQSDEDTVATDQDGHEDAIASEETATEEANLQAMEEGQPEESAANPEEETITTGMAQVDTGVATTITMDGGPDLAEHGYLVLRPGNCKHPPQHNARMVPNCCAICLCDYEKGDTVVWSCHKECKHAFHQECILEWLLKIQDGGTPCPCCRQEFTDWETMRQERKIKWAAGHTFNASSVRFT</sequence>
<keyword evidence="3" id="KW-0472">Membrane</keyword>
<feature type="compositionally biased region" description="Low complexity" evidence="2">
    <location>
        <begin position="125"/>
        <end position="139"/>
    </location>
</feature>
<gene>
    <name evidence="5" type="ORF">SEMRO_376_G129800.1</name>
</gene>
<keyword evidence="1" id="KW-0479">Metal-binding</keyword>
<comment type="caution">
    <text evidence="5">The sequence shown here is derived from an EMBL/GenBank/DDBJ whole genome shotgun (WGS) entry which is preliminary data.</text>
</comment>
<dbReference type="PANTHER" id="PTHR22765">
    <property type="entry name" value="RING FINGER AND PROTEASE ASSOCIATED DOMAIN-CONTAINING"/>
    <property type="match status" value="1"/>
</dbReference>
<evidence type="ECO:0000256" key="3">
    <source>
        <dbReference type="SAM" id="Phobius"/>
    </source>
</evidence>
<keyword evidence="3" id="KW-0812">Transmembrane</keyword>
<keyword evidence="1" id="KW-0862">Zinc</keyword>
<feature type="domain" description="RING-type" evidence="4">
    <location>
        <begin position="264"/>
        <end position="312"/>
    </location>
</feature>
<evidence type="ECO:0000313" key="5">
    <source>
        <dbReference type="EMBL" id="CAB9509137.1"/>
    </source>
</evidence>
<evidence type="ECO:0000256" key="1">
    <source>
        <dbReference type="PROSITE-ProRule" id="PRU00175"/>
    </source>
</evidence>
<dbReference type="EMBL" id="CAICTM010000375">
    <property type="protein sequence ID" value="CAB9509137.1"/>
    <property type="molecule type" value="Genomic_DNA"/>
</dbReference>
<name>A0A9N8DUY2_9STRA</name>